<name>A0A645IHM7_9ZZZZ</name>
<accession>A0A645IHM7</accession>
<proteinExistence type="predicted"/>
<comment type="caution">
    <text evidence="1">The sequence shown here is derived from an EMBL/GenBank/DDBJ whole genome shotgun (WGS) entry which is preliminary data.</text>
</comment>
<gene>
    <name evidence="1" type="ORF">SDC9_197603</name>
</gene>
<protein>
    <submittedName>
        <fullName evidence="1">Uncharacterized protein</fullName>
    </submittedName>
</protein>
<dbReference type="EMBL" id="VSSQ01113728">
    <property type="protein sequence ID" value="MPN49979.1"/>
    <property type="molecule type" value="Genomic_DNA"/>
</dbReference>
<sequence>MACGNPLGLRRFRMLVRDFERGRNFRFQAIYYGRRTGFEAGRRLYSGIRRACLEKRSAEPDAGRPGAGRDRPL</sequence>
<evidence type="ECO:0000313" key="1">
    <source>
        <dbReference type="EMBL" id="MPN49979.1"/>
    </source>
</evidence>
<organism evidence="1">
    <name type="scientific">bioreactor metagenome</name>
    <dbReference type="NCBI Taxonomy" id="1076179"/>
    <lineage>
        <taxon>unclassified sequences</taxon>
        <taxon>metagenomes</taxon>
        <taxon>ecological metagenomes</taxon>
    </lineage>
</organism>
<dbReference type="AlphaFoldDB" id="A0A645IHM7"/>
<reference evidence="1" key="1">
    <citation type="submission" date="2019-08" db="EMBL/GenBank/DDBJ databases">
        <authorList>
            <person name="Kucharzyk K."/>
            <person name="Murdoch R.W."/>
            <person name="Higgins S."/>
            <person name="Loffler F."/>
        </authorList>
    </citation>
    <scope>NUCLEOTIDE SEQUENCE</scope>
</reference>